<evidence type="ECO:0000256" key="1">
    <source>
        <dbReference type="ARBA" id="ARBA00023054"/>
    </source>
</evidence>
<dbReference type="AlphaFoldDB" id="A0A8C0HZJ2"/>
<dbReference type="Pfam" id="PF25449">
    <property type="entry name" value="CCDC174_GRSR"/>
    <property type="match status" value="1"/>
</dbReference>
<evidence type="ECO:0000256" key="2">
    <source>
        <dbReference type="SAM" id="MobiDB-lite"/>
    </source>
</evidence>
<feature type="region of interest" description="Disordered" evidence="2">
    <location>
        <begin position="214"/>
        <end position="266"/>
    </location>
</feature>
<proteinExistence type="predicted"/>
<keyword evidence="1" id="KW-0175">Coiled coil</keyword>
<organism evidence="4">
    <name type="scientific">Balaenoptera musculus</name>
    <name type="common">Blue whale</name>
    <dbReference type="NCBI Taxonomy" id="9771"/>
    <lineage>
        <taxon>Eukaryota</taxon>
        <taxon>Metazoa</taxon>
        <taxon>Chordata</taxon>
        <taxon>Craniata</taxon>
        <taxon>Vertebrata</taxon>
        <taxon>Euteleostomi</taxon>
        <taxon>Mammalia</taxon>
        <taxon>Eutheria</taxon>
        <taxon>Laurasiatheria</taxon>
        <taxon>Artiodactyla</taxon>
        <taxon>Whippomorpha</taxon>
        <taxon>Cetacea</taxon>
        <taxon>Mysticeti</taxon>
        <taxon>Balaenopteridae</taxon>
        <taxon>Balaenoptera</taxon>
    </lineage>
</organism>
<feature type="compositionally biased region" description="Polar residues" evidence="2">
    <location>
        <begin position="343"/>
        <end position="364"/>
    </location>
</feature>
<dbReference type="Ensembl" id="ENSBMST00010016959.1">
    <property type="protein sequence ID" value="ENSBMSP00010015317.1"/>
    <property type="gene ID" value="ENSBMSG00010011163.1"/>
</dbReference>
<evidence type="ECO:0000259" key="3">
    <source>
        <dbReference type="Pfam" id="PF25449"/>
    </source>
</evidence>
<feature type="region of interest" description="Disordered" evidence="2">
    <location>
        <begin position="125"/>
        <end position="161"/>
    </location>
</feature>
<feature type="compositionally biased region" description="Basic and acidic residues" evidence="2">
    <location>
        <begin position="64"/>
        <end position="75"/>
    </location>
</feature>
<sequence length="390" mass="44972">MDRRKKPLDVTASSLVDLKAELFRKQEEFKQEKLLKDAGVLGKPKPTTKKPSIWSRQNAGVSNRAEKDAEQKIEEQKTLDKAREKLEEKAKLYEKMTNGDFIDEEVEDMYLVDFTQKIIDKHKEMEEIGANRDYRRTERDDDEETVSEKDIPPPQDPSEEWVDYVDSLGRSRRCMRKDLPHLLEMDKNLQGRLFVSPANEKTLLSEDMRKELQRQQWEEEERESLRRPMGPVHYEDIRENDGDVIGPLPPEPEVMPAPHTAAQSSKVEVIVQERKDTRPGVPHVREWDRGKDFSFGYWLKRQSDLRAERDPEFAPPSNYFVDQKRTGSLSSQAWNRPAPAQSDPGQHSGQSHDPGSSHTSSTPAPSGPPQAQAVTFETLDDMISYYKQVT</sequence>
<name>A0A8C0HZJ2_BALMU</name>
<protein>
    <submittedName>
        <fullName evidence="4">Coiled-coil domain containing 174</fullName>
    </submittedName>
</protein>
<gene>
    <name evidence="4" type="primary">CCDC174</name>
</gene>
<dbReference type="GO" id="GO:0005654">
    <property type="term" value="C:nucleoplasm"/>
    <property type="evidence" value="ECO:0007669"/>
    <property type="project" value="Ensembl"/>
</dbReference>
<feature type="compositionally biased region" description="Basic and acidic residues" evidence="2">
    <location>
        <begin position="125"/>
        <end position="139"/>
    </location>
</feature>
<dbReference type="OMA" id="MSQEQWN"/>
<dbReference type="GeneTree" id="ENSGT00440000033958"/>
<feature type="domain" description="CCDC174 alpha/beta GRSR" evidence="3">
    <location>
        <begin position="161"/>
        <end position="190"/>
    </location>
</feature>
<feature type="region of interest" description="Disordered" evidence="2">
    <location>
        <begin position="305"/>
        <end position="374"/>
    </location>
</feature>
<dbReference type="PANTHER" id="PTHR15885:SF1">
    <property type="entry name" value="COILED-COIL DOMAIN-CONTAINING PROTEIN 174"/>
    <property type="match status" value="1"/>
</dbReference>
<dbReference type="InterPro" id="IPR057464">
    <property type="entry name" value="CCDC174_GRSR"/>
</dbReference>
<evidence type="ECO:0000313" key="4">
    <source>
        <dbReference type="Ensembl" id="ENSBMSP00010015317.1"/>
    </source>
</evidence>
<feature type="region of interest" description="Disordered" evidence="2">
    <location>
        <begin position="40"/>
        <end position="75"/>
    </location>
</feature>
<reference evidence="4" key="1">
    <citation type="submission" date="2023-09" db="UniProtKB">
        <authorList>
            <consortium name="Ensembl"/>
        </authorList>
    </citation>
    <scope>IDENTIFICATION</scope>
</reference>
<accession>A0A8C0HZJ2</accession>
<dbReference type="PANTHER" id="PTHR15885">
    <property type="entry name" value="COILED-COIL DOMAIN-CONTAINING PROTEIN 174"/>
    <property type="match status" value="1"/>
</dbReference>
<dbReference type="InterPro" id="IPR025066">
    <property type="entry name" value="CCDC174-like"/>
</dbReference>